<evidence type="ECO:0000256" key="1">
    <source>
        <dbReference type="ARBA" id="ARBA00001961"/>
    </source>
</evidence>
<dbReference type="InterPro" id="IPR051842">
    <property type="entry name" value="uS12_prolyl_hydroxylase"/>
</dbReference>
<dbReference type="InterPro" id="IPR006620">
    <property type="entry name" value="Pro_4_hyd_alph"/>
</dbReference>
<dbReference type="InterPro" id="IPR039558">
    <property type="entry name" value="TPA1/OFD1_N"/>
</dbReference>
<dbReference type="SMART" id="SM00702">
    <property type="entry name" value="P4Hc"/>
    <property type="match status" value="1"/>
</dbReference>
<evidence type="ECO:0000256" key="3">
    <source>
        <dbReference type="ARBA" id="ARBA00023002"/>
    </source>
</evidence>
<dbReference type="RefSeq" id="WP_168134227.1">
    <property type="nucleotide sequence ID" value="NZ_JAAVJH010000004.1"/>
</dbReference>
<comment type="caution">
    <text evidence="5">The sequence shown here is derived from an EMBL/GenBank/DDBJ whole genome shotgun (WGS) entry which is preliminary data.</text>
</comment>
<gene>
    <name evidence="5" type="ORF">HBH26_08910</name>
</gene>
<keyword evidence="2" id="KW-0223">Dioxygenase</keyword>
<keyword evidence="6" id="KW-1185">Reference proteome</keyword>
<dbReference type="PANTHER" id="PTHR12117">
    <property type="entry name" value="HISTONE ACETYLTRANSFERASE COMPLEX"/>
    <property type="match status" value="1"/>
</dbReference>
<evidence type="ECO:0000256" key="2">
    <source>
        <dbReference type="ARBA" id="ARBA00022964"/>
    </source>
</evidence>
<dbReference type="EMBL" id="JAAVJH010000004">
    <property type="protein sequence ID" value="NJR78705.1"/>
    <property type="molecule type" value="Genomic_DNA"/>
</dbReference>
<dbReference type="Gene3D" id="2.60.120.620">
    <property type="entry name" value="q2cbj1_9rhob like domain"/>
    <property type="match status" value="1"/>
</dbReference>
<dbReference type="Pfam" id="PF13661">
    <property type="entry name" value="2OG-FeII_Oxy_4"/>
    <property type="match status" value="1"/>
</dbReference>
<sequence length="240" mass="26422">MSTLPPLSLNPALDATALARRFAIDGRVQIADFLPPEVADAWHAMLRGRGDWVQVVNSGDKLFELSREVRAGMAAAQREALDQAVYAGARDGFQFRYEAIRVPDVAEARRGSDDPLAALARFLSEGDARDFLRTVTGEARIDFADAQATAFSPGDFLTGHDDAVTGKKRHAAYVLGLTPVWRTEWGGLLLFHDGRRIADGFVPALGTLNLFRVPQRHSVTEVTRAAAYRRYSVTGWLRAR</sequence>
<name>A0ABX1CL42_9SPHN</name>
<evidence type="ECO:0000313" key="6">
    <source>
        <dbReference type="Proteomes" id="UP000732399"/>
    </source>
</evidence>
<dbReference type="PANTHER" id="PTHR12117:SF0">
    <property type="entry name" value="PROLYL 3-HYDROXYLASE OGFOD1"/>
    <property type="match status" value="1"/>
</dbReference>
<protein>
    <submittedName>
        <fullName evidence="5">Proline hydroxylase</fullName>
    </submittedName>
</protein>
<keyword evidence="3" id="KW-0560">Oxidoreductase</keyword>
<feature type="domain" description="Prolyl 4-hydroxylase alpha subunit" evidence="4">
    <location>
        <begin position="25"/>
        <end position="238"/>
    </location>
</feature>
<comment type="cofactor">
    <cofactor evidence="1">
        <name>L-ascorbate</name>
        <dbReference type="ChEBI" id="CHEBI:38290"/>
    </cofactor>
</comment>
<proteinExistence type="predicted"/>
<dbReference type="Proteomes" id="UP000732399">
    <property type="component" value="Unassembled WGS sequence"/>
</dbReference>
<accession>A0ABX1CL42</accession>
<organism evidence="5 6">
    <name type="scientific">Sphingomonas corticis</name>
    <dbReference type="NCBI Taxonomy" id="2722791"/>
    <lineage>
        <taxon>Bacteria</taxon>
        <taxon>Pseudomonadati</taxon>
        <taxon>Pseudomonadota</taxon>
        <taxon>Alphaproteobacteria</taxon>
        <taxon>Sphingomonadales</taxon>
        <taxon>Sphingomonadaceae</taxon>
        <taxon>Sphingomonas</taxon>
    </lineage>
</organism>
<evidence type="ECO:0000259" key="4">
    <source>
        <dbReference type="SMART" id="SM00702"/>
    </source>
</evidence>
<reference evidence="5 6" key="1">
    <citation type="submission" date="2020-03" db="EMBL/GenBank/DDBJ databases">
        <authorList>
            <person name="Wang L."/>
            <person name="He N."/>
            <person name="Li Y."/>
            <person name="Fang Y."/>
            <person name="Zhang F."/>
        </authorList>
    </citation>
    <scope>NUCLEOTIDE SEQUENCE [LARGE SCALE GENOMIC DNA]</scope>
    <source>
        <strain evidence="5 6">36D10-4-7</strain>
    </source>
</reference>
<evidence type="ECO:0000313" key="5">
    <source>
        <dbReference type="EMBL" id="NJR78705.1"/>
    </source>
</evidence>